<feature type="transmembrane region" description="Helical" evidence="7">
    <location>
        <begin position="132"/>
        <end position="154"/>
    </location>
</feature>
<reference evidence="9 10" key="1">
    <citation type="journal article" date="2015" name="Genome Announc.">
        <title>Expanding the biotechnology potential of lactobacilli through comparative genomics of 213 strains and associated genera.</title>
        <authorList>
            <person name="Sun Z."/>
            <person name="Harris H.M."/>
            <person name="McCann A."/>
            <person name="Guo C."/>
            <person name="Argimon S."/>
            <person name="Zhang W."/>
            <person name="Yang X."/>
            <person name="Jeffery I.B."/>
            <person name="Cooney J.C."/>
            <person name="Kagawa T.F."/>
            <person name="Liu W."/>
            <person name="Song Y."/>
            <person name="Salvetti E."/>
            <person name="Wrobel A."/>
            <person name="Rasinkangas P."/>
            <person name="Parkhill J."/>
            <person name="Rea M.C."/>
            <person name="O'Sullivan O."/>
            <person name="Ritari J."/>
            <person name="Douillard F.P."/>
            <person name="Paul Ross R."/>
            <person name="Yang R."/>
            <person name="Briner A.E."/>
            <person name="Felis G.E."/>
            <person name="de Vos W.M."/>
            <person name="Barrangou R."/>
            <person name="Klaenhammer T.R."/>
            <person name="Caufield P.W."/>
            <person name="Cui Y."/>
            <person name="Zhang H."/>
            <person name="O'Toole P.W."/>
        </authorList>
    </citation>
    <scope>NUCLEOTIDE SEQUENCE [LARGE SCALE GENOMIC DNA]</scope>
    <source>
        <strain evidence="9 10">DSM 15814</strain>
    </source>
</reference>
<evidence type="ECO:0000256" key="5">
    <source>
        <dbReference type="ARBA" id="ARBA00022989"/>
    </source>
</evidence>
<dbReference type="InterPro" id="IPR036259">
    <property type="entry name" value="MFS_trans_sf"/>
</dbReference>
<evidence type="ECO:0000259" key="8">
    <source>
        <dbReference type="PROSITE" id="PS50850"/>
    </source>
</evidence>
<dbReference type="SUPFAM" id="SSF103473">
    <property type="entry name" value="MFS general substrate transporter"/>
    <property type="match status" value="1"/>
</dbReference>
<keyword evidence="5 7" id="KW-1133">Transmembrane helix</keyword>
<feature type="transmembrane region" description="Helical" evidence="7">
    <location>
        <begin position="12"/>
        <end position="34"/>
    </location>
</feature>
<evidence type="ECO:0000256" key="1">
    <source>
        <dbReference type="ARBA" id="ARBA00004651"/>
    </source>
</evidence>
<comment type="subcellular location">
    <subcellularLocation>
        <location evidence="1">Cell membrane</location>
        <topology evidence="1">Multi-pass membrane protein</topology>
    </subcellularLocation>
</comment>
<dbReference type="AlphaFoldDB" id="A0A0R1RV00"/>
<dbReference type="PRINTS" id="PR01036">
    <property type="entry name" value="TCRTETB"/>
</dbReference>
<keyword evidence="4 7" id="KW-0812">Transmembrane</keyword>
<sequence length="459" mass="50520">MRRQEKISLTILTFGAFWSLLCSTLMNIALPILMRTFHVTAEQVQWVSNGYMLINALMIPVSAYLIKRFSFRRLFLGFTSVFLFGTILGSMAPSFWLVVFARMIQAVGAGVMVPLVNVMAIRYAPKGKQGSVMGFIGLAFNFSPIIGPTLSGVILTYFSWRYLFILLIPFLAGVLVVAFKALPAESHSLALSFDYRGLMLISLGLWFLLWALSNVSQLLSGEGLLISLSLVAAVVFWLLFVWLQLRTKQPLVNLNVFKTRQFTFALVINSLIIATMYGNTILLPLLVQNSMHKSPLVSGLVILPGALITGLMSSTSGKFYDRFKIKHLVLIGLTIDLCGTLLQMLIGAQSSIWMVTLGQAVRQSGLVLMLIPLQTHSLVYLKRAQLPDGVAIFNTLRQVAATMGTALIVAAITITDARLHVPNSRVGIQVGFGICLCLLLVAVTQAFRLQNAKEIPDND</sequence>
<feature type="transmembrane region" description="Helical" evidence="7">
    <location>
        <begin position="394"/>
        <end position="414"/>
    </location>
</feature>
<evidence type="ECO:0000256" key="4">
    <source>
        <dbReference type="ARBA" id="ARBA00022692"/>
    </source>
</evidence>
<dbReference type="OrthoDB" id="9816041at2"/>
<evidence type="ECO:0000313" key="9">
    <source>
        <dbReference type="EMBL" id="KRL56824.1"/>
    </source>
</evidence>
<feature type="transmembrane region" description="Helical" evidence="7">
    <location>
        <begin position="224"/>
        <end position="243"/>
    </location>
</feature>
<dbReference type="PROSITE" id="PS50850">
    <property type="entry name" value="MFS"/>
    <property type="match status" value="1"/>
</dbReference>
<gene>
    <name evidence="9" type="ORF">FD35_GL001117</name>
</gene>
<evidence type="ECO:0000313" key="10">
    <source>
        <dbReference type="Proteomes" id="UP000051999"/>
    </source>
</evidence>
<keyword evidence="2" id="KW-0813">Transport</keyword>
<keyword evidence="6 7" id="KW-0472">Membrane</keyword>
<feature type="domain" description="Major facilitator superfamily (MFS) profile" evidence="8">
    <location>
        <begin position="8"/>
        <end position="454"/>
    </location>
</feature>
<feature type="transmembrane region" description="Helical" evidence="7">
    <location>
        <begin position="73"/>
        <end position="93"/>
    </location>
</feature>
<dbReference type="InterPro" id="IPR020846">
    <property type="entry name" value="MFS_dom"/>
</dbReference>
<dbReference type="NCBIfam" id="TIGR00711">
    <property type="entry name" value="efflux_EmrB"/>
    <property type="match status" value="1"/>
</dbReference>
<dbReference type="PANTHER" id="PTHR42718:SF24">
    <property type="entry name" value="MAJOR FACILITATOR SUPERFAMILY (MFS) PROFILE DOMAIN-CONTAINING PROTEIN"/>
    <property type="match status" value="1"/>
</dbReference>
<feature type="transmembrane region" description="Helical" evidence="7">
    <location>
        <begin position="264"/>
        <end position="284"/>
    </location>
</feature>
<dbReference type="EMBL" id="AZFF01000002">
    <property type="protein sequence ID" value="KRL56824.1"/>
    <property type="molecule type" value="Genomic_DNA"/>
</dbReference>
<evidence type="ECO:0000256" key="7">
    <source>
        <dbReference type="SAM" id="Phobius"/>
    </source>
</evidence>
<feature type="transmembrane region" description="Helical" evidence="7">
    <location>
        <begin position="46"/>
        <end position="66"/>
    </location>
</feature>
<evidence type="ECO:0000256" key="6">
    <source>
        <dbReference type="ARBA" id="ARBA00023136"/>
    </source>
</evidence>
<dbReference type="PATRIC" id="fig|1114972.6.peg.1131"/>
<dbReference type="Pfam" id="PF07690">
    <property type="entry name" value="MFS_1"/>
    <property type="match status" value="1"/>
</dbReference>
<feature type="transmembrane region" description="Helical" evidence="7">
    <location>
        <begin position="193"/>
        <end position="212"/>
    </location>
</feature>
<feature type="transmembrane region" description="Helical" evidence="7">
    <location>
        <begin position="352"/>
        <end position="373"/>
    </location>
</feature>
<organism evidence="9 10">
    <name type="scientific">Furfurilactobacillus rossiae DSM 15814</name>
    <dbReference type="NCBI Taxonomy" id="1114972"/>
    <lineage>
        <taxon>Bacteria</taxon>
        <taxon>Bacillati</taxon>
        <taxon>Bacillota</taxon>
        <taxon>Bacilli</taxon>
        <taxon>Lactobacillales</taxon>
        <taxon>Lactobacillaceae</taxon>
        <taxon>Furfurilactobacillus</taxon>
    </lineage>
</organism>
<comment type="caution">
    <text evidence="9">The sequence shown here is derived from an EMBL/GenBank/DDBJ whole genome shotgun (WGS) entry which is preliminary data.</text>
</comment>
<dbReference type="eggNOG" id="COG2814">
    <property type="taxonomic scope" value="Bacteria"/>
</dbReference>
<feature type="transmembrane region" description="Helical" evidence="7">
    <location>
        <begin position="327"/>
        <end position="346"/>
    </location>
</feature>
<dbReference type="Gene3D" id="1.20.1250.20">
    <property type="entry name" value="MFS general substrate transporter like domains"/>
    <property type="match status" value="1"/>
</dbReference>
<evidence type="ECO:0000256" key="3">
    <source>
        <dbReference type="ARBA" id="ARBA00022475"/>
    </source>
</evidence>
<feature type="transmembrane region" description="Helical" evidence="7">
    <location>
        <begin position="296"/>
        <end position="315"/>
    </location>
</feature>
<dbReference type="GO" id="GO:0005886">
    <property type="term" value="C:plasma membrane"/>
    <property type="evidence" value="ECO:0007669"/>
    <property type="project" value="UniProtKB-SubCell"/>
</dbReference>
<evidence type="ECO:0000256" key="2">
    <source>
        <dbReference type="ARBA" id="ARBA00022448"/>
    </source>
</evidence>
<accession>A0A0R1RV00</accession>
<dbReference type="GO" id="GO:0022857">
    <property type="term" value="F:transmembrane transporter activity"/>
    <property type="evidence" value="ECO:0007669"/>
    <property type="project" value="InterPro"/>
</dbReference>
<dbReference type="RefSeq" id="WP_017262415.1">
    <property type="nucleotide sequence ID" value="NZ_AUAW01000004.1"/>
</dbReference>
<feature type="transmembrane region" description="Helical" evidence="7">
    <location>
        <begin position="160"/>
        <end position="181"/>
    </location>
</feature>
<protein>
    <submittedName>
        <fullName evidence="9">EmrB QacA subfamily drug resistance transporter</fullName>
    </submittedName>
</protein>
<keyword evidence="10" id="KW-1185">Reference proteome</keyword>
<name>A0A0R1RV00_9LACO</name>
<dbReference type="Gene3D" id="1.20.1720.10">
    <property type="entry name" value="Multidrug resistance protein D"/>
    <property type="match status" value="1"/>
</dbReference>
<feature type="transmembrane region" description="Helical" evidence="7">
    <location>
        <begin position="426"/>
        <end position="447"/>
    </location>
</feature>
<dbReference type="PANTHER" id="PTHR42718">
    <property type="entry name" value="MAJOR FACILITATOR SUPERFAMILY MULTIDRUG TRANSPORTER MFSC"/>
    <property type="match status" value="1"/>
</dbReference>
<dbReference type="InterPro" id="IPR011701">
    <property type="entry name" value="MFS"/>
</dbReference>
<keyword evidence="3" id="KW-1003">Cell membrane</keyword>
<feature type="transmembrane region" description="Helical" evidence="7">
    <location>
        <begin position="99"/>
        <end position="120"/>
    </location>
</feature>
<proteinExistence type="predicted"/>
<dbReference type="Proteomes" id="UP000051999">
    <property type="component" value="Unassembled WGS sequence"/>
</dbReference>
<dbReference type="InterPro" id="IPR004638">
    <property type="entry name" value="EmrB-like"/>
</dbReference>